<dbReference type="AlphaFoldDB" id="A0AAV9LHA9"/>
<evidence type="ECO:0000313" key="2">
    <source>
        <dbReference type="Proteomes" id="UP001311915"/>
    </source>
</evidence>
<name>A0AAV9LHA9_9SOLN</name>
<organism evidence="1 2">
    <name type="scientific">Solanum pinnatisectum</name>
    <name type="common">tansyleaf nightshade</name>
    <dbReference type="NCBI Taxonomy" id="50273"/>
    <lineage>
        <taxon>Eukaryota</taxon>
        <taxon>Viridiplantae</taxon>
        <taxon>Streptophyta</taxon>
        <taxon>Embryophyta</taxon>
        <taxon>Tracheophyta</taxon>
        <taxon>Spermatophyta</taxon>
        <taxon>Magnoliopsida</taxon>
        <taxon>eudicotyledons</taxon>
        <taxon>Gunneridae</taxon>
        <taxon>Pentapetalae</taxon>
        <taxon>asterids</taxon>
        <taxon>lamiids</taxon>
        <taxon>Solanales</taxon>
        <taxon>Solanaceae</taxon>
        <taxon>Solanoideae</taxon>
        <taxon>Solaneae</taxon>
        <taxon>Solanum</taxon>
    </lineage>
</organism>
<proteinExistence type="predicted"/>
<evidence type="ECO:0000313" key="1">
    <source>
        <dbReference type="EMBL" id="KAK4724200.1"/>
    </source>
</evidence>
<dbReference type="Proteomes" id="UP001311915">
    <property type="component" value="Unassembled WGS sequence"/>
</dbReference>
<comment type="caution">
    <text evidence="1">The sequence shown here is derived from an EMBL/GenBank/DDBJ whole genome shotgun (WGS) entry which is preliminary data.</text>
</comment>
<sequence>MTHSAQDSDSDKREDQVNPLIIPLETAPCQEEVVKTWFTQDVFVETKEQEMLDKYNSEDEMLIDQYLRHRQLANCLLQSCQRKEWMVCSKSHHLGHQMILRLFLYHQQIQVIRHLMNQVMISTESL</sequence>
<reference evidence="1 2" key="1">
    <citation type="submission" date="2023-10" db="EMBL/GenBank/DDBJ databases">
        <title>Genome-Wide Identification Analysis in wild type Solanum Pinnatisectum Reveals Some Genes Defensing Phytophthora Infestans.</title>
        <authorList>
            <person name="Sun C."/>
        </authorList>
    </citation>
    <scope>NUCLEOTIDE SEQUENCE [LARGE SCALE GENOMIC DNA]</scope>
    <source>
        <strain evidence="1">LQN</strain>
        <tissue evidence="1">Leaf</tissue>
    </source>
</reference>
<gene>
    <name evidence="1" type="ORF">R3W88_026979</name>
</gene>
<accession>A0AAV9LHA9</accession>
<dbReference type="EMBL" id="JAWPEI010000006">
    <property type="protein sequence ID" value="KAK4724200.1"/>
    <property type="molecule type" value="Genomic_DNA"/>
</dbReference>
<protein>
    <submittedName>
        <fullName evidence="1">Uncharacterized protein</fullName>
    </submittedName>
</protein>
<keyword evidence="2" id="KW-1185">Reference proteome</keyword>